<dbReference type="Proteomes" id="UP000479000">
    <property type="component" value="Unassembled WGS sequence"/>
</dbReference>
<evidence type="ECO:0000313" key="2">
    <source>
        <dbReference type="Proteomes" id="UP000479000"/>
    </source>
</evidence>
<dbReference type="AlphaFoldDB" id="A0A6H5G196"/>
<evidence type="ECO:0000313" key="1">
    <source>
        <dbReference type="EMBL" id="CAA9995515.1"/>
    </source>
</evidence>
<keyword evidence="2" id="KW-1185">Reference proteome</keyword>
<protein>
    <submittedName>
        <fullName evidence="1">Uncharacterized protein</fullName>
    </submittedName>
</protein>
<proteinExistence type="predicted"/>
<accession>A0A6H5G196</accession>
<dbReference type="OrthoDB" id="6636878at2759"/>
<gene>
    <name evidence="1" type="ORF">NTEN_LOCUS2306</name>
</gene>
<dbReference type="EMBL" id="CADCXU010003470">
    <property type="protein sequence ID" value="CAA9995515.1"/>
    <property type="molecule type" value="Genomic_DNA"/>
</dbReference>
<feature type="non-terminal residue" evidence="1">
    <location>
        <position position="64"/>
    </location>
</feature>
<name>A0A6H5G196_9HEMI</name>
<sequence>MQRRIGSGGLRYVGEYLPGKQGPGAEIGKGDLPCIILSVLYIIRSITQVGGSARNRIRVAKVKR</sequence>
<reference evidence="1 2" key="1">
    <citation type="submission" date="2020-02" db="EMBL/GenBank/DDBJ databases">
        <authorList>
            <person name="Ferguson B K."/>
        </authorList>
    </citation>
    <scope>NUCLEOTIDE SEQUENCE [LARGE SCALE GENOMIC DNA]</scope>
</reference>
<organism evidence="1 2">
    <name type="scientific">Nesidiocoris tenuis</name>
    <dbReference type="NCBI Taxonomy" id="355587"/>
    <lineage>
        <taxon>Eukaryota</taxon>
        <taxon>Metazoa</taxon>
        <taxon>Ecdysozoa</taxon>
        <taxon>Arthropoda</taxon>
        <taxon>Hexapoda</taxon>
        <taxon>Insecta</taxon>
        <taxon>Pterygota</taxon>
        <taxon>Neoptera</taxon>
        <taxon>Paraneoptera</taxon>
        <taxon>Hemiptera</taxon>
        <taxon>Heteroptera</taxon>
        <taxon>Panheteroptera</taxon>
        <taxon>Cimicomorpha</taxon>
        <taxon>Miridae</taxon>
        <taxon>Dicyphina</taxon>
        <taxon>Nesidiocoris</taxon>
    </lineage>
</organism>